<feature type="DNA-binding region" description="H-T-H motif" evidence="2">
    <location>
        <begin position="22"/>
        <end position="41"/>
    </location>
</feature>
<feature type="domain" description="HTH tetR-type" evidence="3">
    <location>
        <begin position="1"/>
        <end position="59"/>
    </location>
</feature>
<evidence type="ECO:0000259" key="3">
    <source>
        <dbReference type="PROSITE" id="PS50977"/>
    </source>
</evidence>
<evidence type="ECO:0000313" key="5">
    <source>
        <dbReference type="Proteomes" id="UP000464314"/>
    </source>
</evidence>
<dbReference type="KEGG" id="anr:Ana3638_08740"/>
<dbReference type="AlphaFoldDB" id="A0A6P1TL44"/>
<name>A0A6P1TL44_9FIRM</name>
<evidence type="ECO:0000313" key="4">
    <source>
        <dbReference type="EMBL" id="QHQ60842.1"/>
    </source>
</evidence>
<dbReference type="InterPro" id="IPR049149">
    <property type="entry name" value="TetR/AcrR_C"/>
</dbReference>
<organism evidence="4 5">
    <name type="scientific">Anaerocolumna sedimenticola</name>
    <dbReference type="NCBI Taxonomy" id="2696063"/>
    <lineage>
        <taxon>Bacteria</taxon>
        <taxon>Bacillati</taxon>
        <taxon>Bacillota</taxon>
        <taxon>Clostridia</taxon>
        <taxon>Lachnospirales</taxon>
        <taxon>Lachnospiraceae</taxon>
        <taxon>Anaerocolumna</taxon>
    </lineage>
</organism>
<keyword evidence="1 2" id="KW-0238">DNA-binding</keyword>
<evidence type="ECO:0000256" key="1">
    <source>
        <dbReference type="ARBA" id="ARBA00023125"/>
    </source>
</evidence>
<dbReference type="EMBL" id="CP048000">
    <property type="protein sequence ID" value="QHQ60842.1"/>
    <property type="molecule type" value="Genomic_DNA"/>
</dbReference>
<gene>
    <name evidence="4" type="ORF">Ana3638_08740</name>
</gene>
<dbReference type="InterPro" id="IPR001647">
    <property type="entry name" value="HTH_TetR"/>
</dbReference>
<dbReference type="GO" id="GO:0003677">
    <property type="term" value="F:DNA binding"/>
    <property type="evidence" value="ECO:0007669"/>
    <property type="project" value="UniProtKB-UniRule"/>
</dbReference>
<sequence>MNKKDLILDAMLELLKEKSNASISEIAKKAGIAKGGIYYYFSSKEEILDSLIDRSFNEIIENCRIKLQEKEADALLKISILFKAYFSQHVNSEIDTYLHLPQNAELHQKSLAKILMEISHILAEILKQGVEEEKFHCDFPDEYAEIILSVFTFLLDPGIFHWTINEIDTKLKALANLLERGLMIPSGSFSFLYEIDLSVQES</sequence>
<dbReference type="Proteomes" id="UP000464314">
    <property type="component" value="Chromosome"/>
</dbReference>
<accession>A0A6P1TL44</accession>
<protein>
    <submittedName>
        <fullName evidence="4">TetR family transcriptional regulator</fullName>
    </submittedName>
</protein>
<reference evidence="4 5" key="1">
    <citation type="submission" date="2020-01" db="EMBL/GenBank/DDBJ databases">
        <title>Genome analysis of Anaerocolumna sp. CBA3638.</title>
        <authorList>
            <person name="Kim J."/>
            <person name="Roh S.W."/>
        </authorList>
    </citation>
    <scope>NUCLEOTIDE SEQUENCE [LARGE SCALE GENOMIC DNA]</scope>
    <source>
        <strain evidence="4 5">CBA3638</strain>
    </source>
</reference>
<dbReference type="SUPFAM" id="SSF46689">
    <property type="entry name" value="Homeodomain-like"/>
    <property type="match status" value="1"/>
</dbReference>
<proteinExistence type="predicted"/>
<dbReference type="PANTHER" id="PTHR43479">
    <property type="entry name" value="ACREF/ENVCD OPERON REPRESSOR-RELATED"/>
    <property type="match status" value="1"/>
</dbReference>
<evidence type="ECO:0000256" key="2">
    <source>
        <dbReference type="PROSITE-ProRule" id="PRU00335"/>
    </source>
</evidence>
<dbReference type="Pfam" id="PF21303">
    <property type="entry name" value="TetR_C_39"/>
    <property type="match status" value="1"/>
</dbReference>
<dbReference type="PROSITE" id="PS50977">
    <property type="entry name" value="HTH_TETR_2"/>
    <property type="match status" value="1"/>
</dbReference>
<keyword evidence="5" id="KW-1185">Reference proteome</keyword>
<dbReference type="PANTHER" id="PTHR43479:SF11">
    <property type="entry name" value="ACREF_ENVCD OPERON REPRESSOR-RELATED"/>
    <property type="match status" value="1"/>
</dbReference>
<dbReference type="InterPro" id="IPR009057">
    <property type="entry name" value="Homeodomain-like_sf"/>
</dbReference>
<dbReference type="InterPro" id="IPR050624">
    <property type="entry name" value="HTH-type_Tx_Regulator"/>
</dbReference>
<dbReference type="RefSeq" id="WP_161837672.1">
    <property type="nucleotide sequence ID" value="NZ_CP048000.1"/>
</dbReference>
<dbReference type="Gene3D" id="1.10.357.10">
    <property type="entry name" value="Tetracycline Repressor, domain 2"/>
    <property type="match status" value="1"/>
</dbReference>
<dbReference type="Pfam" id="PF00440">
    <property type="entry name" value="TetR_N"/>
    <property type="match status" value="1"/>
</dbReference>